<proteinExistence type="predicted"/>
<comment type="caution">
    <text evidence="1">The sequence shown here is derived from an EMBL/GenBank/DDBJ whole genome shotgun (WGS) entry which is preliminary data.</text>
</comment>
<evidence type="ECO:0000313" key="1">
    <source>
        <dbReference type="EMBL" id="GAG58830.1"/>
    </source>
</evidence>
<organism evidence="1">
    <name type="scientific">marine sediment metagenome</name>
    <dbReference type="NCBI Taxonomy" id="412755"/>
    <lineage>
        <taxon>unclassified sequences</taxon>
        <taxon>metagenomes</taxon>
        <taxon>ecological metagenomes</taxon>
    </lineage>
</organism>
<protein>
    <submittedName>
        <fullName evidence="1">Uncharacterized protein</fullName>
    </submittedName>
</protein>
<reference evidence="1" key="1">
    <citation type="journal article" date="2014" name="Front. Microbiol.">
        <title>High frequency of phylogenetically diverse reductive dehalogenase-homologous genes in deep subseafloor sedimentary metagenomes.</title>
        <authorList>
            <person name="Kawai M."/>
            <person name="Futagami T."/>
            <person name="Toyoda A."/>
            <person name="Takaki Y."/>
            <person name="Nishi S."/>
            <person name="Hori S."/>
            <person name="Arai W."/>
            <person name="Tsubouchi T."/>
            <person name="Morono Y."/>
            <person name="Uchiyama I."/>
            <person name="Ito T."/>
            <person name="Fujiyama A."/>
            <person name="Inagaki F."/>
            <person name="Takami H."/>
        </authorList>
    </citation>
    <scope>NUCLEOTIDE SEQUENCE</scope>
    <source>
        <strain evidence="1">Expedition CK06-06</strain>
    </source>
</reference>
<name>X0YRI4_9ZZZZ</name>
<sequence>MDCNMDPTHHSKIVDKLMQYRGKIPKDGHLSDLKAKLMMRLMREQVDDFIELVELLARQYEMGLIR</sequence>
<dbReference type="AlphaFoldDB" id="X0YRI4"/>
<gene>
    <name evidence="1" type="ORF">S01H4_07048</name>
</gene>
<dbReference type="EMBL" id="BART01002256">
    <property type="protein sequence ID" value="GAG58830.1"/>
    <property type="molecule type" value="Genomic_DNA"/>
</dbReference>
<accession>X0YRI4</accession>